<dbReference type="Proteomes" id="UP000224854">
    <property type="component" value="Unassembled WGS sequence"/>
</dbReference>
<evidence type="ECO:0008006" key="5">
    <source>
        <dbReference type="Google" id="ProtNLM"/>
    </source>
</evidence>
<dbReference type="Pfam" id="PF05721">
    <property type="entry name" value="PhyH"/>
    <property type="match status" value="1"/>
</dbReference>
<comment type="caution">
    <text evidence="3">The sequence shown here is derived from an EMBL/GenBank/DDBJ whole genome shotgun (WGS) entry which is preliminary data.</text>
</comment>
<dbReference type="PANTHER" id="PTHR20883">
    <property type="entry name" value="PHYTANOYL-COA DIOXYGENASE DOMAIN CONTAINING 1"/>
    <property type="match status" value="1"/>
</dbReference>
<evidence type="ECO:0000313" key="3">
    <source>
        <dbReference type="EMBL" id="PHH70521.1"/>
    </source>
</evidence>
<gene>
    <name evidence="3" type="ORF">CDD82_7055</name>
</gene>
<dbReference type="EMBL" id="NJEU01000787">
    <property type="protein sequence ID" value="PHH70521.1"/>
    <property type="molecule type" value="Genomic_DNA"/>
</dbReference>
<dbReference type="OrthoDB" id="445007at2759"/>
<evidence type="ECO:0000256" key="2">
    <source>
        <dbReference type="ARBA" id="ARBA00005830"/>
    </source>
</evidence>
<protein>
    <recommendedName>
        <fullName evidence="5">Fe2OG dioxygenase domain-containing protein</fullName>
    </recommendedName>
</protein>
<comment type="cofactor">
    <cofactor evidence="1">
        <name>Fe cation</name>
        <dbReference type="ChEBI" id="CHEBI:24875"/>
    </cofactor>
</comment>
<accession>A0A2C5YUD5</accession>
<dbReference type="GO" id="GO:0046872">
    <property type="term" value="F:metal ion binding"/>
    <property type="evidence" value="ECO:0007669"/>
    <property type="project" value="UniProtKB-ARBA"/>
</dbReference>
<dbReference type="SUPFAM" id="SSF51197">
    <property type="entry name" value="Clavaminate synthase-like"/>
    <property type="match status" value="1"/>
</dbReference>
<dbReference type="GO" id="GO:0016491">
    <property type="term" value="F:oxidoreductase activity"/>
    <property type="evidence" value="ECO:0007669"/>
    <property type="project" value="UniProtKB-ARBA"/>
</dbReference>
<name>A0A2C5YUD5_9HYPO</name>
<dbReference type="Gene3D" id="2.60.120.620">
    <property type="entry name" value="q2cbj1_9rhob like domain"/>
    <property type="match status" value="1"/>
</dbReference>
<dbReference type="AlphaFoldDB" id="A0A2C5YUD5"/>
<sequence length="271" mass="30331">MAASPDQVASFNQNGFLIVKDFLTPDQTRDLQKWAQQVHDLEPSDTSDFMPYEEINASGQRVLCRTENFVDAHSGFNSLLRGDRLVQLVGSVSGEAMRLFKEKINYKLSGSGGFAPHIDANAYTHIAKVKHLTVLLSVDQSSQANGCLEVVAASHDMDIPLDETTRCIQDGWVKRQAWTPIELEPGQLVIFSSHLAHRSGANRSKHSRRAIYATYNCASEGDLHQEYYADRKREWPATHMRKAGERYEKGSRVYAYGSPMLSVEAGHQVAF</sequence>
<evidence type="ECO:0000313" key="4">
    <source>
        <dbReference type="Proteomes" id="UP000224854"/>
    </source>
</evidence>
<proteinExistence type="inferred from homology"/>
<organism evidence="3 4">
    <name type="scientific">Ophiocordyceps australis</name>
    <dbReference type="NCBI Taxonomy" id="1399860"/>
    <lineage>
        <taxon>Eukaryota</taxon>
        <taxon>Fungi</taxon>
        <taxon>Dikarya</taxon>
        <taxon>Ascomycota</taxon>
        <taxon>Pezizomycotina</taxon>
        <taxon>Sordariomycetes</taxon>
        <taxon>Hypocreomycetidae</taxon>
        <taxon>Hypocreales</taxon>
        <taxon>Ophiocordycipitaceae</taxon>
        <taxon>Ophiocordyceps</taxon>
    </lineage>
</organism>
<keyword evidence="4" id="KW-1185">Reference proteome</keyword>
<dbReference type="PANTHER" id="PTHR20883:SF48">
    <property type="entry name" value="ECTOINE DIOXYGENASE"/>
    <property type="match status" value="1"/>
</dbReference>
<evidence type="ECO:0000256" key="1">
    <source>
        <dbReference type="ARBA" id="ARBA00001962"/>
    </source>
</evidence>
<dbReference type="InterPro" id="IPR008775">
    <property type="entry name" value="Phytyl_CoA_dOase-like"/>
</dbReference>
<reference evidence="3 4" key="1">
    <citation type="submission" date="2017-06" db="EMBL/GenBank/DDBJ databases">
        <title>Ant-infecting Ophiocordyceps genomes reveal a high diversity of potential behavioral manipulation genes and a possible major role for enterotoxins.</title>
        <authorList>
            <person name="De Bekker C."/>
            <person name="Evans H.C."/>
            <person name="Brachmann A."/>
            <person name="Hughes D.P."/>
        </authorList>
    </citation>
    <scope>NUCLEOTIDE SEQUENCE [LARGE SCALE GENOMIC DNA]</scope>
    <source>
        <strain evidence="3 4">1348a</strain>
    </source>
</reference>
<comment type="similarity">
    <text evidence="2">Belongs to the PhyH family.</text>
</comment>